<evidence type="ECO:0000313" key="1">
    <source>
        <dbReference type="EMBL" id="QTA85878.1"/>
    </source>
</evidence>
<dbReference type="RefSeq" id="WP_207681756.1">
    <property type="nucleotide sequence ID" value="NZ_CP061800.1"/>
</dbReference>
<organism evidence="1 2">
    <name type="scientific">Desulfonema magnum</name>
    <dbReference type="NCBI Taxonomy" id="45655"/>
    <lineage>
        <taxon>Bacteria</taxon>
        <taxon>Pseudomonadati</taxon>
        <taxon>Thermodesulfobacteriota</taxon>
        <taxon>Desulfobacteria</taxon>
        <taxon>Desulfobacterales</taxon>
        <taxon>Desulfococcaceae</taxon>
        <taxon>Desulfonema</taxon>
    </lineage>
</organism>
<accession>A0A975BID4</accession>
<sequence length="71" mass="8256">MKEQLQKHFGKDGCEIIEVPGGFLVTVWQPGKRWKTSEEDESECFMLRLTETFYPNTVFIPTPMNKTKSES</sequence>
<name>A0A975BID4_9BACT</name>
<dbReference type="AlphaFoldDB" id="A0A975BID4"/>
<reference evidence="1" key="1">
    <citation type="journal article" date="2021" name="Microb. Physiol.">
        <title>Proteogenomic Insights into the Physiology of Marine, Sulfate-Reducing, Filamentous Desulfonema limicola and Desulfonema magnum.</title>
        <authorList>
            <person name="Schnaars V."/>
            <person name="Wohlbrand L."/>
            <person name="Scheve S."/>
            <person name="Hinrichs C."/>
            <person name="Reinhardt R."/>
            <person name="Rabus R."/>
        </authorList>
    </citation>
    <scope>NUCLEOTIDE SEQUENCE</scope>
    <source>
        <strain evidence="1">4be13</strain>
    </source>
</reference>
<dbReference type="Proteomes" id="UP000663722">
    <property type="component" value="Chromosome"/>
</dbReference>
<evidence type="ECO:0000313" key="2">
    <source>
        <dbReference type="Proteomes" id="UP000663722"/>
    </source>
</evidence>
<keyword evidence="2" id="KW-1185">Reference proteome</keyword>
<gene>
    <name evidence="1" type="ORF">dnm_018940</name>
</gene>
<proteinExistence type="predicted"/>
<dbReference type="EMBL" id="CP061800">
    <property type="protein sequence ID" value="QTA85878.1"/>
    <property type="molecule type" value="Genomic_DNA"/>
</dbReference>
<protein>
    <submittedName>
        <fullName evidence="1">Uncharacterized protein</fullName>
    </submittedName>
</protein>
<dbReference type="KEGG" id="dmm:dnm_018940"/>